<protein>
    <submittedName>
        <fullName evidence="2">Uncharacterized protein</fullName>
    </submittedName>
</protein>
<proteinExistence type="predicted"/>
<sequence length="152" mass="16644">MKFSTASTIFAVVLCAASFAEAKPTLITKKILKKYVVPRVLSGEWKLPSLYIPYPLSLWLAGAETASPPVYLPEDEVLIDNSAPVEIPNSKEFNAVQPVPQQQQQQLPIEMDVRGPVYIAETPVVRHVAPLPQGYTEDVHIQNVQPAPGTVA</sequence>
<dbReference type="AlphaFoldDB" id="A0ABD1DU67"/>
<evidence type="ECO:0000256" key="1">
    <source>
        <dbReference type="SAM" id="SignalP"/>
    </source>
</evidence>
<organism evidence="2 3">
    <name type="scientific">Culex pipiens pipiens</name>
    <name type="common">Northern house mosquito</name>
    <dbReference type="NCBI Taxonomy" id="38569"/>
    <lineage>
        <taxon>Eukaryota</taxon>
        <taxon>Metazoa</taxon>
        <taxon>Ecdysozoa</taxon>
        <taxon>Arthropoda</taxon>
        <taxon>Hexapoda</taxon>
        <taxon>Insecta</taxon>
        <taxon>Pterygota</taxon>
        <taxon>Neoptera</taxon>
        <taxon>Endopterygota</taxon>
        <taxon>Diptera</taxon>
        <taxon>Nematocera</taxon>
        <taxon>Culicoidea</taxon>
        <taxon>Culicidae</taxon>
        <taxon>Culicinae</taxon>
        <taxon>Culicini</taxon>
        <taxon>Culex</taxon>
        <taxon>Culex</taxon>
    </lineage>
</organism>
<reference evidence="2 3" key="1">
    <citation type="submission" date="2024-05" db="EMBL/GenBank/DDBJ databases">
        <title>Culex pipiens pipiens assembly and annotation.</title>
        <authorList>
            <person name="Alout H."/>
            <person name="Durand T."/>
        </authorList>
    </citation>
    <scope>NUCLEOTIDE SEQUENCE [LARGE SCALE GENOMIC DNA]</scope>
    <source>
        <strain evidence="2">HA-2024</strain>
        <tissue evidence="2">Whole body</tissue>
    </source>
</reference>
<feature type="signal peptide" evidence="1">
    <location>
        <begin position="1"/>
        <end position="22"/>
    </location>
</feature>
<feature type="chain" id="PRO_5044774914" evidence="1">
    <location>
        <begin position="23"/>
        <end position="152"/>
    </location>
</feature>
<evidence type="ECO:0000313" key="3">
    <source>
        <dbReference type="Proteomes" id="UP001562425"/>
    </source>
</evidence>
<name>A0ABD1DU67_CULPP</name>
<accession>A0ABD1DU67</accession>
<evidence type="ECO:0000313" key="2">
    <source>
        <dbReference type="EMBL" id="KAL1403281.1"/>
    </source>
</evidence>
<comment type="caution">
    <text evidence="2">The sequence shown here is derived from an EMBL/GenBank/DDBJ whole genome shotgun (WGS) entry which is preliminary data.</text>
</comment>
<keyword evidence="1" id="KW-0732">Signal</keyword>
<gene>
    <name evidence="2" type="ORF">pipiens_005729</name>
</gene>
<dbReference type="EMBL" id="JBEHCU010001796">
    <property type="protein sequence ID" value="KAL1403281.1"/>
    <property type="molecule type" value="Genomic_DNA"/>
</dbReference>
<keyword evidence="3" id="KW-1185">Reference proteome</keyword>
<dbReference type="Proteomes" id="UP001562425">
    <property type="component" value="Unassembled WGS sequence"/>
</dbReference>